<comment type="caution">
    <text evidence="5">The sequence shown here is derived from an EMBL/GenBank/DDBJ whole genome shotgun (WGS) entry which is preliminary data.</text>
</comment>
<dbReference type="Pfam" id="PF04355">
    <property type="entry name" value="BamE"/>
    <property type="match status" value="1"/>
</dbReference>
<dbReference type="Proteomes" id="UP000538566">
    <property type="component" value="Unassembled WGS sequence"/>
</dbReference>
<feature type="domain" description="Outer membrane protein assembly factor BamE" evidence="4">
    <location>
        <begin position="31"/>
        <end position="104"/>
    </location>
</feature>
<dbReference type="PANTHER" id="PTHR37482:SF1">
    <property type="entry name" value="OUTER MEMBRANE PROTEIN ASSEMBLY FACTOR BAME"/>
    <property type="match status" value="1"/>
</dbReference>
<evidence type="ECO:0000259" key="4">
    <source>
        <dbReference type="Pfam" id="PF04355"/>
    </source>
</evidence>
<dbReference type="InterPro" id="IPR026592">
    <property type="entry name" value="BamE"/>
</dbReference>
<keyword evidence="2" id="KW-0472">Membrane</keyword>
<organism evidence="5 6">
    <name type="scientific">Novosphingobium taihuense</name>
    <dbReference type="NCBI Taxonomy" id="260085"/>
    <lineage>
        <taxon>Bacteria</taxon>
        <taxon>Pseudomonadati</taxon>
        <taxon>Pseudomonadota</taxon>
        <taxon>Alphaproteobacteria</taxon>
        <taxon>Sphingomonadales</taxon>
        <taxon>Sphingomonadaceae</taxon>
        <taxon>Novosphingobium</taxon>
    </lineage>
</organism>
<evidence type="ECO:0000256" key="2">
    <source>
        <dbReference type="ARBA" id="ARBA00023136"/>
    </source>
</evidence>
<dbReference type="GO" id="GO:0030674">
    <property type="term" value="F:protein-macromolecule adaptor activity"/>
    <property type="evidence" value="ECO:0007669"/>
    <property type="project" value="TreeGrafter"/>
</dbReference>
<evidence type="ECO:0000256" key="1">
    <source>
        <dbReference type="ARBA" id="ARBA00022729"/>
    </source>
</evidence>
<keyword evidence="1" id="KW-0732">Signal</keyword>
<evidence type="ECO:0000313" key="6">
    <source>
        <dbReference type="Proteomes" id="UP000538566"/>
    </source>
</evidence>
<sequence>MRNSRLLVQGASVLALGVAASGCASIKDHRGYIIDEALVATVQPGVDNKLSVERTLGRPTFTSPYGKQTWYYVAQNTKQRPFNRPRTDNQAILVVDFDAKGNVASLNREGMTKVVRLSPESDKTPTLGRDRSFFQDLFGNIGAVGAIPGGAGQPTGGTGPNGS</sequence>
<dbReference type="PANTHER" id="PTHR37482">
    <property type="entry name" value="OUTER MEMBRANE PROTEIN ASSEMBLY FACTOR BAME"/>
    <property type="match status" value="1"/>
</dbReference>
<dbReference type="RefSeq" id="WP_144907408.1">
    <property type="nucleotide sequence ID" value="NZ_JACHOA010000002.1"/>
</dbReference>
<accession>A0A7W7ET75</accession>
<dbReference type="OrthoDB" id="7160681at2"/>
<dbReference type="InterPro" id="IPR007450">
    <property type="entry name" value="BamE_dom"/>
</dbReference>
<evidence type="ECO:0000256" key="3">
    <source>
        <dbReference type="ARBA" id="ARBA00023237"/>
    </source>
</evidence>
<reference evidence="5 6" key="1">
    <citation type="submission" date="2020-08" db="EMBL/GenBank/DDBJ databases">
        <title>Genomic Encyclopedia of Type Strains, Phase IV (KMG-IV): sequencing the most valuable type-strain genomes for metagenomic binning, comparative biology and taxonomic classification.</title>
        <authorList>
            <person name="Goeker M."/>
        </authorList>
    </citation>
    <scope>NUCLEOTIDE SEQUENCE [LARGE SCALE GENOMIC DNA]</scope>
    <source>
        <strain evidence="5 6">DSM 17507</strain>
    </source>
</reference>
<evidence type="ECO:0000313" key="5">
    <source>
        <dbReference type="EMBL" id="MBB4612977.1"/>
    </source>
</evidence>
<proteinExistence type="predicted"/>
<dbReference type="PROSITE" id="PS51257">
    <property type="entry name" value="PROKAR_LIPOPROTEIN"/>
    <property type="match status" value="1"/>
</dbReference>
<dbReference type="EMBL" id="JACHOA010000002">
    <property type="protein sequence ID" value="MBB4612977.1"/>
    <property type="molecule type" value="Genomic_DNA"/>
</dbReference>
<dbReference type="InterPro" id="IPR037873">
    <property type="entry name" value="BamE-like"/>
</dbReference>
<protein>
    <submittedName>
        <fullName evidence="5">Outer membrane protein assembly factor BamE (Lipoprotein component of BamABCDE complex)</fullName>
    </submittedName>
</protein>
<dbReference type="GO" id="GO:0043165">
    <property type="term" value="P:Gram-negative-bacterium-type cell outer membrane assembly"/>
    <property type="evidence" value="ECO:0007669"/>
    <property type="project" value="TreeGrafter"/>
</dbReference>
<keyword evidence="6" id="KW-1185">Reference proteome</keyword>
<dbReference type="Gene3D" id="3.30.1450.10">
    <property type="match status" value="1"/>
</dbReference>
<name>A0A7W7ET75_9SPHN</name>
<dbReference type="GO" id="GO:1990063">
    <property type="term" value="C:Bam protein complex"/>
    <property type="evidence" value="ECO:0007669"/>
    <property type="project" value="TreeGrafter"/>
</dbReference>
<gene>
    <name evidence="5" type="ORF">GGR37_001236</name>
</gene>
<keyword evidence="3" id="KW-0998">Cell outer membrane</keyword>
<keyword evidence="5" id="KW-0449">Lipoprotein</keyword>
<dbReference type="GO" id="GO:0051205">
    <property type="term" value="P:protein insertion into membrane"/>
    <property type="evidence" value="ECO:0007669"/>
    <property type="project" value="TreeGrafter"/>
</dbReference>
<dbReference type="AlphaFoldDB" id="A0A7W7ET75"/>